<evidence type="ECO:0000313" key="1">
    <source>
        <dbReference type="EMBL" id="CAG8549516.1"/>
    </source>
</evidence>
<dbReference type="AlphaFoldDB" id="A0A9N9B2T7"/>
<comment type="caution">
    <text evidence="1">The sequence shown here is derived from an EMBL/GenBank/DDBJ whole genome shotgun (WGS) entry which is preliminary data.</text>
</comment>
<reference evidence="1" key="1">
    <citation type="submission" date="2021-06" db="EMBL/GenBank/DDBJ databases">
        <authorList>
            <person name="Kallberg Y."/>
            <person name="Tangrot J."/>
            <person name="Rosling A."/>
        </authorList>
    </citation>
    <scope>NUCLEOTIDE SEQUENCE</scope>
    <source>
        <strain evidence="1">87-6 pot B 2015</strain>
    </source>
</reference>
<evidence type="ECO:0000313" key="2">
    <source>
        <dbReference type="Proteomes" id="UP000789375"/>
    </source>
</evidence>
<gene>
    <name evidence="1" type="ORF">FMOSSE_LOCUS6394</name>
</gene>
<protein>
    <submittedName>
        <fullName evidence="1">4030_t:CDS:1</fullName>
    </submittedName>
</protein>
<accession>A0A9N9B2T7</accession>
<name>A0A9N9B2T7_FUNMO</name>
<dbReference type="EMBL" id="CAJVPP010001331">
    <property type="protein sequence ID" value="CAG8549516.1"/>
    <property type="molecule type" value="Genomic_DNA"/>
</dbReference>
<sequence length="85" mass="9880">MKIKGGGLQTLVKMHWESLFMTIDALLRAQPVFDWAALVAIEIWQSLSHTYKESEELMAQLHRFKSRIAPFELSYISSLESPKLW</sequence>
<organism evidence="1 2">
    <name type="scientific">Funneliformis mosseae</name>
    <name type="common">Endomycorrhizal fungus</name>
    <name type="synonym">Glomus mosseae</name>
    <dbReference type="NCBI Taxonomy" id="27381"/>
    <lineage>
        <taxon>Eukaryota</taxon>
        <taxon>Fungi</taxon>
        <taxon>Fungi incertae sedis</taxon>
        <taxon>Mucoromycota</taxon>
        <taxon>Glomeromycotina</taxon>
        <taxon>Glomeromycetes</taxon>
        <taxon>Glomerales</taxon>
        <taxon>Glomeraceae</taxon>
        <taxon>Funneliformis</taxon>
    </lineage>
</organism>
<dbReference type="Proteomes" id="UP000789375">
    <property type="component" value="Unassembled WGS sequence"/>
</dbReference>
<proteinExistence type="predicted"/>
<keyword evidence="2" id="KW-1185">Reference proteome</keyword>